<evidence type="ECO:0000256" key="3">
    <source>
        <dbReference type="ARBA" id="ARBA00023210"/>
    </source>
</evidence>
<dbReference type="InterPro" id="IPR036145">
    <property type="entry name" value="MinC_C_sf"/>
</dbReference>
<evidence type="ECO:0000259" key="7">
    <source>
        <dbReference type="Pfam" id="PF03775"/>
    </source>
</evidence>
<evidence type="ECO:0000313" key="9">
    <source>
        <dbReference type="EMBL" id="MBD3107840.1"/>
    </source>
</evidence>
<sequence length="229" mass="25078">MISNKNLQNVIIKGTKDGLTLHLNDSCSFQNVIEELNEKVSMSYRLVKEDDPLIPVKVHTGNRQFSQEEQEQIISTIESNSKLLVERIQSNVMAVEEATRLIEEGQIKSIVGKVRSGQVIEAPGDLLLIGDINPGAQVKAVGNIFIIGTIKGYAHAGYKGNAEAVVAASQMEKALIGIANLHTAMVTSGPKDKLKQFCAYINDDNNIVFDKIQVLKQLRPNLTRLEGGI</sequence>
<feature type="domain" description="Septum formation inhibitor MinC C-terminal" evidence="7">
    <location>
        <begin position="112"/>
        <end position="208"/>
    </location>
</feature>
<dbReference type="Pfam" id="PF22642">
    <property type="entry name" value="MinC_N_1"/>
    <property type="match status" value="1"/>
</dbReference>
<proteinExistence type="inferred from homology"/>
<dbReference type="Gene3D" id="3.30.160.540">
    <property type="match status" value="1"/>
</dbReference>
<dbReference type="RefSeq" id="WP_190997386.1">
    <property type="nucleotide sequence ID" value="NZ_JACXSI010000011.1"/>
</dbReference>
<comment type="subunit">
    <text evidence="5 6">Interacts with MinD and FtsZ.</text>
</comment>
<dbReference type="Gene3D" id="2.160.20.70">
    <property type="match status" value="1"/>
</dbReference>
<evidence type="ECO:0000256" key="4">
    <source>
        <dbReference type="ARBA" id="ARBA00023306"/>
    </source>
</evidence>
<organism evidence="9 10">
    <name type="scientific">Peribacillus faecalis</name>
    <dbReference type="NCBI Taxonomy" id="2772559"/>
    <lineage>
        <taxon>Bacteria</taxon>
        <taxon>Bacillati</taxon>
        <taxon>Bacillota</taxon>
        <taxon>Bacilli</taxon>
        <taxon>Bacillales</taxon>
        <taxon>Bacillaceae</taxon>
        <taxon>Peribacillus</taxon>
    </lineage>
</organism>
<dbReference type="InterPro" id="IPR055219">
    <property type="entry name" value="MinC_N_1"/>
</dbReference>
<gene>
    <name evidence="6 9" type="primary">minC</name>
    <name evidence="9" type="ORF">IEO70_05625</name>
</gene>
<dbReference type="NCBIfam" id="TIGR01222">
    <property type="entry name" value="minC"/>
    <property type="match status" value="1"/>
</dbReference>
<dbReference type="Proteomes" id="UP000602076">
    <property type="component" value="Unassembled WGS sequence"/>
</dbReference>
<evidence type="ECO:0000256" key="5">
    <source>
        <dbReference type="ARBA" id="ARBA00046874"/>
    </source>
</evidence>
<keyword evidence="3 6" id="KW-0717">Septation</keyword>
<feature type="domain" description="Septum site-determining protein MinC N-terminal" evidence="8">
    <location>
        <begin position="10"/>
        <end position="88"/>
    </location>
</feature>
<evidence type="ECO:0000256" key="6">
    <source>
        <dbReference type="HAMAP-Rule" id="MF_00267"/>
    </source>
</evidence>
<dbReference type="PANTHER" id="PTHR34108:SF1">
    <property type="entry name" value="SEPTUM SITE-DETERMINING PROTEIN MINC"/>
    <property type="match status" value="1"/>
</dbReference>
<reference evidence="9" key="1">
    <citation type="submission" date="2020-09" db="EMBL/GenBank/DDBJ databases">
        <title>Bacillus faecalis sp. nov., a moderately halophilic bacterium isolated from cow faeces.</title>
        <authorList>
            <person name="Jiang L."/>
            <person name="Lee J."/>
        </authorList>
    </citation>
    <scope>NUCLEOTIDE SEQUENCE</scope>
    <source>
        <strain evidence="9">AGMB 02131</strain>
    </source>
</reference>
<comment type="caution">
    <text evidence="9">The sequence shown here is derived from an EMBL/GenBank/DDBJ whole genome shotgun (WGS) entry which is preliminary data.</text>
</comment>
<dbReference type="GO" id="GO:0000917">
    <property type="term" value="P:division septum assembly"/>
    <property type="evidence" value="ECO:0007669"/>
    <property type="project" value="UniProtKB-KW"/>
</dbReference>
<dbReference type="InterPro" id="IPR005526">
    <property type="entry name" value="Septum_form_inhib_MinC_C"/>
</dbReference>
<dbReference type="HAMAP" id="MF_00267">
    <property type="entry name" value="MinC"/>
    <property type="match status" value="1"/>
</dbReference>
<evidence type="ECO:0000256" key="1">
    <source>
        <dbReference type="ARBA" id="ARBA00006291"/>
    </source>
</evidence>
<dbReference type="InterPro" id="IPR016098">
    <property type="entry name" value="CAP/MinC_C"/>
</dbReference>
<dbReference type="SUPFAM" id="SSF63848">
    <property type="entry name" value="Cell-division inhibitor MinC, C-terminal domain"/>
    <property type="match status" value="1"/>
</dbReference>
<dbReference type="InterPro" id="IPR013033">
    <property type="entry name" value="MinC"/>
</dbReference>
<dbReference type="AlphaFoldDB" id="A0A927H9Q5"/>
<comment type="similarity">
    <text evidence="1 6">Belongs to the MinC family.</text>
</comment>
<comment type="function">
    <text evidence="6">Cell division inhibitor that blocks the formation of polar Z ring septums. Rapidly oscillates between the poles of the cell to destabilize FtsZ filaments that have formed before they mature into polar Z rings. Prevents FtsZ polymerization.</text>
</comment>
<keyword evidence="4 6" id="KW-0131">Cell cycle</keyword>
<evidence type="ECO:0000256" key="2">
    <source>
        <dbReference type="ARBA" id="ARBA00022618"/>
    </source>
</evidence>
<dbReference type="PANTHER" id="PTHR34108">
    <property type="entry name" value="SEPTUM SITE-DETERMINING PROTEIN MINC"/>
    <property type="match status" value="1"/>
</dbReference>
<dbReference type="GO" id="GO:0000902">
    <property type="term" value="P:cell morphogenesis"/>
    <property type="evidence" value="ECO:0007669"/>
    <property type="project" value="InterPro"/>
</dbReference>
<dbReference type="GO" id="GO:1901891">
    <property type="term" value="P:regulation of cell septum assembly"/>
    <property type="evidence" value="ECO:0007669"/>
    <property type="project" value="InterPro"/>
</dbReference>
<evidence type="ECO:0000259" key="8">
    <source>
        <dbReference type="Pfam" id="PF22642"/>
    </source>
</evidence>
<evidence type="ECO:0000313" key="10">
    <source>
        <dbReference type="Proteomes" id="UP000602076"/>
    </source>
</evidence>
<keyword evidence="10" id="KW-1185">Reference proteome</keyword>
<name>A0A927H9Q5_9BACI</name>
<dbReference type="Pfam" id="PF03775">
    <property type="entry name" value="MinC_C"/>
    <property type="match status" value="1"/>
</dbReference>
<accession>A0A927H9Q5</accession>
<dbReference type="EMBL" id="JACXSI010000011">
    <property type="protein sequence ID" value="MBD3107840.1"/>
    <property type="molecule type" value="Genomic_DNA"/>
</dbReference>
<keyword evidence="2 6" id="KW-0132">Cell division</keyword>
<protein>
    <recommendedName>
        <fullName evidence="6">Probable septum site-determining protein MinC</fullName>
    </recommendedName>
</protein>